<keyword evidence="5" id="KW-0520">NAD</keyword>
<evidence type="ECO:0000256" key="3">
    <source>
        <dbReference type="ARBA" id="ARBA00012007"/>
    </source>
</evidence>
<reference evidence="7 8" key="1">
    <citation type="journal article" name="Sci. Rep.">
        <title>Genome-scale phylogenetic analyses confirm Olpidium as the closest living zoosporic fungus to the non-flagellated, terrestrial fungi.</title>
        <authorList>
            <person name="Chang Y."/>
            <person name="Rochon D."/>
            <person name="Sekimoto S."/>
            <person name="Wang Y."/>
            <person name="Chovatia M."/>
            <person name="Sandor L."/>
            <person name="Salamov A."/>
            <person name="Grigoriev I.V."/>
            <person name="Stajich J.E."/>
            <person name="Spatafora J.W."/>
        </authorList>
    </citation>
    <scope>NUCLEOTIDE SEQUENCE [LARGE SCALE GENOMIC DNA]</scope>
    <source>
        <strain evidence="7">S191</strain>
    </source>
</reference>
<gene>
    <name evidence="7" type="ORF">BJ554DRAFT_1350</name>
</gene>
<dbReference type="Proteomes" id="UP000673691">
    <property type="component" value="Unassembled WGS sequence"/>
</dbReference>
<dbReference type="OrthoDB" id="419694at2759"/>
<dbReference type="EC" id="2.7.1.160" evidence="3"/>
<dbReference type="InterPro" id="IPR042080">
    <property type="entry name" value="RNA_2'-PTrans_N"/>
</dbReference>
<comment type="function">
    <text evidence="1">Catalyzes the last step of tRNA splicing, the transfer of the splice junction 2'-phosphate from ligated tRNA to NAD to produce ADP-ribose 1''-2'' cyclic phosphate.</text>
</comment>
<proteinExistence type="inferred from homology"/>
<evidence type="ECO:0000256" key="4">
    <source>
        <dbReference type="ARBA" id="ARBA00022679"/>
    </source>
</evidence>
<dbReference type="SUPFAM" id="SSF56399">
    <property type="entry name" value="ADP-ribosylation"/>
    <property type="match status" value="1"/>
</dbReference>
<dbReference type="InterPro" id="IPR042081">
    <property type="entry name" value="RNA_2'-PTrans_C"/>
</dbReference>
<dbReference type="Gene3D" id="1.10.10.970">
    <property type="entry name" value="RNA 2'-phosphotransferase, Tpt1/KptA family, N-terminal domain"/>
    <property type="match status" value="1"/>
</dbReference>
<dbReference type="GO" id="GO:0006388">
    <property type="term" value="P:tRNA splicing, via endonucleolytic cleavage and ligation"/>
    <property type="evidence" value="ECO:0007669"/>
    <property type="project" value="TreeGrafter"/>
</dbReference>
<keyword evidence="4" id="KW-0808">Transferase</keyword>
<comment type="caution">
    <text evidence="7">The sequence shown here is derived from an EMBL/GenBank/DDBJ whole genome shotgun (WGS) entry which is preliminary data.</text>
</comment>
<evidence type="ECO:0000256" key="1">
    <source>
        <dbReference type="ARBA" id="ARBA00003343"/>
    </source>
</evidence>
<sequence>FAVKSLKGFTLEDVRECVETNDKQRFQLREDDGVLLIKANQGHSIAVSDSRTQIATTSVFCVLVSGPATSERGNKCSRLWLSGARGSQVNELDLAKIIDPAEIPVVIHGTDAKLWDSIVKNGLSRMGRNHIHFAVGRLGENGVTSGA</sequence>
<evidence type="ECO:0000256" key="2">
    <source>
        <dbReference type="ARBA" id="ARBA00009836"/>
    </source>
</evidence>
<dbReference type="EMBL" id="JAEFCI010008499">
    <property type="protein sequence ID" value="KAG5458425.1"/>
    <property type="molecule type" value="Genomic_DNA"/>
</dbReference>
<evidence type="ECO:0000256" key="5">
    <source>
        <dbReference type="ARBA" id="ARBA00023027"/>
    </source>
</evidence>
<dbReference type="PANTHER" id="PTHR12684:SF2">
    <property type="entry name" value="TRNA 2'-PHOSPHOTRANSFERASE 1"/>
    <property type="match status" value="1"/>
</dbReference>
<keyword evidence="8" id="KW-1185">Reference proteome</keyword>
<comment type="similarity">
    <text evidence="2">Belongs to the KptA/TPT1 family.</text>
</comment>
<organism evidence="7 8">
    <name type="scientific">Olpidium bornovanus</name>
    <dbReference type="NCBI Taxonomy" id="278681"/>
    <lineage>
        <taxon>Eukaryota</taxon>
        <taxon>Fungi</taxon>
        <taxon>Fungi incertae sedis</taxon>
        <taxon>Olpidiomycota</taxon>
        <taxon>Olpidiomycotina</taxon>
        <taxon>Olpidiomycetes</taxon>
        <taxon>Olpidiales</taxon>
        <taxon>Olpidiaceae</taxon>
        <taxon>Olpidium</taxon>
    </lineage>
</organism>
<protein>
    <recommendedName>
        <fullName evidence="3">2'-phosphotransferase</fullName>
        <ecNumber evidence="3">2.7.1.160</ecNumber>
    </recommendedName>
</protein>
<accession>A0A8H7ZSF3</accession>
<dbReference type="AlphaFoldDB" id="A0A8H7ZSF3"/>
<dbReference type="Gene3D" id="3.20.170.30">
    <property type="match status" value="1"/>
</dbReference>
<evidence type="ECO:0000313" key="8">
    <source>
        <dbReference type="Proteomes" id="UP000673691"/>
    </source>
</evidence>
<dbReference type="PANTHER" id="PTHR12684">
    <property type="entry name" value="PUTATIVE PHOSPHOTRANSFERASE"/>
    <property type="match status" value="1"/>
</dbReference>
<feature type="non-terminal residue" evidence="7">
    <location>
        <position position="1"/>
    </location>
</feature>
<evidence type="ECO:0000256" key="6">
    <source>
        <dbReference type="ARBA" id="ARBA00047949"/>
    </source>
</evidence>
<name>A0A8H7ZSF3_9FUNG</name>
<dbReference type="GO" id="GO:0000215">
    <property type="term" value="F:tRNA 2'-phosphotransferase activity"/>
    <property type="evidence" value="ECO:0007669"/>
    <property type="project" value="UniProtKB-EC"/>
</dbReference>
<dbReference type="Pfam" id="PF01885">
    <property type="entry name" value="PTS_2-RNA"/>
    <property type="match status" value="2"/>
</dbReference>
<dbReference type="InterPro" id="IPR002745">
    <property type="entry name" value="Ptrans_KptA/Tpt1"/>
</dbReference>
<comment type="catalytic activity">
    <reaction evidence="6">
        <text>2'-phospho-[ligated tRNA] + NAD(+) = mature tRNA + ADP-alpha-D-ribose 1'',2''-cyclic phosphate + nicotinamide</text>
        <dbReference type="Rhea" id="RHEA:23324"/>
        <dbReference type="Rhea" id="RHEA-COMP:11106"/>
        <dbReference type="Rhea" id="RHEA-COMP:11107"/>
        <dbReference type="ChEBI" id="CHEBI:17154"/>
        <dbReference type="ChEBI" id="CHEBI:57540"/>
        <dbReference type="ChEBI" id="CHEBI:76596"/>
        <dbReference type="ChEBI" id="CHEBI:82883"/>
        <dbReference type="ChEBI" id="CHEBI:85027"/>
        <dbReference type="EC" id="2.7.1.160"/>
    </reaction>
</comment>
<evidence type="ECO:0000313" key="7">
    <source>
        <dbReference type="EMBL" id="KAG5458425.1"/>
    </source>
</evidence>